<evidence type="ECO:0000256" key="3">
    <source>
        <dbReference type="RuleBase" id="RU000363"/>
    </source>
</evidence>
<sequence>MEKWRGTTAIVTGSSAGIGAAICEALVQHGINVIGLARRTDRTQALAEKCKSASGKIHAVECDITSSDSIDKAFDYIEKKFGTVNILINNAGTFRKGNLLDLNMSDDDFKLTFDTNVTGLLLCTRRAYKLMLNQPLGYIININSVVGHMSASALPPIFGLNIYGASKHAVTQITEVTRLELAEQGNHKIKVTSVSPGAIETEINVAANLEADFWKKLPVLQASDVADQIVYLLGTKPNVQISELTIQPIGEKCLSPGLVDTPIHPEEGRESLLKEPHLTSNDIVHSILYLLSTPKHVDIKELTIKPVGERFG</sequence>
<protein>
    <submittedName>
        <fullName evidence="5">CSON008640 protein</fullName>
    </submittedName>
</protein>
<keyword evidence="2" id="KW-0560">Oxidoreductase</keyword>
<dbReference type="InterPro" id="IPR020904">
    <property type="entry name" value="Sc_DH/Rdtase_CS"/>
</dbReference>
<proteinExistence type="inferred from homology"/>
<dbReference type="PANTHER" id="PTHR43115">
    <property type="entry name" value="DEHYDROGENASE/REDUCTASE SDR FAMILY MEMBER 11"/>
    <property type="match status" value="1"/>
</dbReference>
<comment type="similarity">
    <text evidence="1 3">Belongs to the short-chain dehydrogenases/reductases (SDR) family.</text>
</comment>
<dbReference type="OMA" id="ESAFEWI"/>
<evidence type="ECO:0000313" key="4">
    <source>
        <dbReference type="EMBL" id="SSX15450.1"/>
    </source>
</evidence>
<dbReference type="PRINTS" id="PR00080">
    <property type="entry name" value="SDRFAMILY"/>
</dbReference>
<dbReference type="InterPro" id="IPR036291">
    <property type="entry name" value="NAD(P)-bd_dom_sf"/>
</dbReference>
<reference evidence="5" key="2">
    <citation type="submission" date="2018-07" db="EMBL/GenBank/DDBJ databases">
        <authorList>
            <person name="Quirk P.G."/>
            <person name="Krulwich T.A."/>
        </authorList>
    </citation>
    <scope>NUCLEOTIDE SEQUENCE</scope>
</reference>
<dbReference type="PROSITE" id="PS00061">
    <property type="entry name" value="ADH_SHORT"/>
    <property type="match status" value="1"/>
</dbReference>
<dbReference type="Gene3D" id="3.40.50.720">
    <property type="entry name" value="NAD(P)-binding Rossmann-like Domain"/>
    <property type="match status" value="1"/>
</dbReference>
<dbReference type="EMBL" id="UFQS01003288">
    <property type="protein sequence ID" value="SSX15450.1"/>
    <property type="molecule type" value="Genomic_DNA"/>
</dbReference>
<dbReference type="EMBL" id="UFQT01003288">
    <property type="protein sequence ID" value="SSX34818.1"/>
    <property type="molecule type" value="Genomic_DNA"/>
</dbReference>
<dbReference type="AlphaFoldDB" id="A0A336N814"/>
<evidence type="ECO:0000256" key="1">
    <source>
        <dbReference type="ARBA" id="ARBA00006484"/>
    </source>
</evidence>
<dbReference type="PRINTS" id="PR00081">
    <property type="entry name" value="GDHRDH"/>
</dbReference>
<dbReference type="InterPro" id="IPR002347">
    <property type="entry name" value="SDR_fam"/>
</dbReference>
<dbReference type="FunFam" id="3.40.50.720:FF:000047">
    <property type="entry name" value="NADP-dependent L-serine/L-allo-threonine dehydrogenase"/>
    <property type="match status" value="1"/>
</dbReference>
<name>A0A336N814_CULSO</name>
<gene>
    <name evidence="5" type="primary">CSON008640</name>
</gene>
<dbReference type="GO" id="GO:0016616">
    <property type="term" value="F:oxidoreductase activity, acting on the CH-OH group of donors, NAD or NADP as acceptor"/>
    <property type="evidence" value="ECO:0007669"/>
    <property type="project" value="UniProtKB-ARBA"/>
</dbReference>
<reference evidence="4" key="1">
    <citation type="submission" date="2018-04" db="EMBL/GenBank/DDBJ databases">
        <authorList>
            <person name="Go L.Y."/>
            <person name="Mitchell J.A."/>
        </authorList>
    </citation>
    <scope>NUCLEOTIDE SEQUENCE</scope>
    <source>
        <tissue evidence="4">Whole organism</tissue>
    </source>
</reference>
<evidence type="ECO:0000313" key="5">
    <source>
        <dbReference type="EMBL" id="SSX34818.1"/>
    </source>
</evidence>
<accession>A0A336N814</accession>
<dbReference type="VEuPathDB" id="VectorBase:CSON008640"/>
<dbReference type="Pfam" id="PF00106">
    <property type="entry name" value="adh_short"/>
    <property type="match status" value="1"/>
</dbReference>
<dbReference type="SUPFAM" id="SSF51735">
    <property type="entry name" value="NAD(P)-binding Rossmann-fold domains"/>
    <property type="match status" value="1"/>
</dbReference>
<dbReference type="PANTHER" id="PTHR43115:SF4">
    <property type="entry name" value="DEHYDROGENASE_REDUCTASE SDR FAMILY MEMBER 11"/>
    <property type="match status" value="1"/>
</dbReference>
<organism evidence="5">
    <name type="scientific">Culicoides sonorensis</name>
    <name type="common">Biting midge</name>
    <dbReference type="NCBI Taxonomy" id="179676"/>
    <lineage>
        <taxon>Eukaryota</taxon>
        <taxon>Metazoa</taxon>
        <taxon>Ecdysozoa</taxon>
        <taxon>Arthropoda</taxon>
        <taxon>Hexapoda</taxon>
        <taxon>Insecta</taxon>
        <taxon>Pterygota</taxon>
        <taxon>Neoptera</taxon>
        <taxon>Endopterygota</taxon>
        <taxon>Diptera</taxon>
        <taxon>Nematocera</taxon>
        <taxon>Chironomoidea</taxon>
        <taxon>Ceratopogonidae</taxon>
        <taxon>Ceratopogoninae</taxon>
        <taxon>Culicoides</taxon>
        <taxon>Monoculicoides</taxon>
    </lineage>
</organism>
<evidence type="ECO:0000256" key="2">
    <source>
        <dbReference type="ARBA" id="ARBA00023002"/>
    </source>
</evidence>